<dbReference type="EMBL" id="JAKWBI020000286">
    <property type="protein sequence ID" value="KAJ2897236.1"/>
    <property type="molecule type" value="Genomic_DNA"/>
</dbReference>
<dbReference type="PANTHER" id="PTHR38788">
    <property type="entry name" value="CLR5 DOMAIN-CONTAINING PROTEIN"/>
    <property type="match status" value="1"/>
</dbReference>
<proteinExistence type="predicted"/>
<dbReference type="InterPro" id="IPR025676">
    <property type="entry name" value="Clr5_dom"/>
</dbReference>
<dbReference type="Proteomes" id="UP001201980">
    <property type="component" value="Unassembled WGS sequence"/>
</dbReference>
<organism evidence="3 4">
    <name type="scientific">Zalerion maritima</name>
    <dbReference type="NCBI Taxonomy" id="339359"/>
    <lineage>
        <taxon>Eukaryota</taxon>
        <taxon>Fungi</taxon>
        <taxon>Dikarya</taxon>
        <taxon>Ascomycota</taxon>
        <taxon>Pezizomycotina</taxon>
        <taxon>Sordariomycetes</taxon>
        <taxon>Lulworthiomycetidae</taxon>
        <taxon>Lulworthiales</taxon>
        <taxon>Lulworthiaceae</taxon>
        <taxon>Zalerion</taxon>
    </lineage>
</organism>
<reference evidence="3" key="1">
    <citation type="submission" date="2022-07" db="EMBL/GenBank/DDBJ databases">
        <title>Draft genome sequence of Zalerion maritima ATCC 34329, a (micro)plastics degrading marine fungus.</title>
        <authorList>
            <person name="Paco A."/>
            <person name="Goncalves M.F.M."/>
            <person name="Rocha-Santos T.A.P."/>
            <person name="Alves A."/>
        </authorList>
    </citation>
    <scope>NUCLEOTIDE SEQUENCE</scope>
    <source>
        <strain evidence="3">ATCC 34329</strain>
    </source>
</reference>
<evidence type="ECO:0000259" key="2">
    <source>
        <dbReference type="Pfam" id="PF14420"/>
    </source>
</evidence>
<dbReference type="AlphaFoldDB" id="A0AAD5WQS4"/>
<feature type="compositionally biased region" description="Polar residues" evidence="1">
    <location>
        <begin position="533"/>
        <end position="548"/>
    </location>
</feature>
<keyword evidence="4" id="KW-1185">Reference proteome</keyword>
<gene>
    <name evidence="3" type="ORF">MKZ38_004838</name>
</gene>
<sequence length="656" mass="73926">MEGEEEEFSCYNFPLGLTPLLPSDCFPDSQLTQQEPRFPWNWTCPTANSLVQTIPELPQPQSIFHTPEIPFTSRISSSASFPVPHQQIAGMDSLLLNQLTQPQTPLNQQTVTPSCPVLAALAVHPFYVAPTIPSFDFLEKPPGFQTLPPLAFASPTPTPFSPKAPPWTTHPSLRVSEWPSLEFPKLHLPAIPPASRDLHGAVPETGRPLRNHEWDRHKDTIRHIYLAQDKSLKDLMSTMSTQHGFNATKSEYKKKLFRWRFLRNSGEDEIKRSLGVKFKRDCAGKASLFTRNGTTKIDIEKYLSKKGLTEEDLLDLDLVCNSAECLPLNVRVDTPPLLPRALSETGSQEAQQRIFMALPAILTFFKKMAEQTGPTSMFSGTTGEGSPVVRSLDAQRYSPVQTTDLISVCISRFDIWLRHPHRGPMPVIVLLLYMGQNFLPDEQLSRLLKFIATWSARNAGGSHPVSDLFAFVYDRKQHMTTPGFRSFLHEITPQILSQVKEVFGEHRSFTIGSGIRSTQMDKSMQFAPRPTSLPASLSDDQTGQSSQPVAYEGSLQDVEDLPFAQRGAANDGEWFDREWDNGTAKLESSEPSDRKIAFCVIIYLTQEYVRSSRSRIFGEENMRMHLASAVRALKTTYKEALRWGMYHNAMFLLTRI</sequence>
<protein>
    <recommendedName>
        <fullName evidence="2">Clr5 domain-containing protein</fullName>
    </recommendedName>
</protein>
<feature type="region of interest" description="Disordered" evidence="1">
    <location>
        <begin position="520"/>
        <end position="549"/>
    </location>
</feature>
<evidence type="ECO:0000313" key="3">
    <source>
        <dbReference type="EMBL" id="KAJ2897236.1"/>
    </source>
</evidence>
<accession>A0AAD5WQS4</accession>
<dbReference type="Pfam" id="PF14420">
    <property type="entry name" value="Clr5"/>
    <property type="match status" value="1"/>
</dbReference>
<dbReference type="PANTHER" id="PTHR38788:SF3">
    <property type="entry name" value="CLR5 DOMAIN-CONTAINING PROTEIN"/>
    <property type="match status" value="1"/>
</dbReference>
<evidence type="ECO:0000313" key="4">
    <source>
        <dbReference type="Proteomes" id="UP001201980"/>
    </source>
</evidence>
<name>A0AAD5WQS4_9PEZI</name>
<feature type="domain" description="Clr5" evidence="2">
    <location>
        <begin position="212"/>
        <end position="261"/>
    </location>
</feature>
<comment type="caution">
    <text evidence="3">The sequence shown here is derived from an EMBL/GenBank/DDBJ whole genome shotgun (WGS) entry which is preliminary data.</text>
</comment>
<evidence type="ECO:0000256" key="1">
    <source>
        <dbReference type="SAM" id="MobiDB-lite"/>
    </source>
</evidence>